<keyword evidence="2" id="KW-1185">Reference proteome</keyword>
<organism evidence="1 2">
    <name type="scientific">Anopheles farauti</name>
    <dbReference type="NCBI Taxonomy" id="69004"/>
    <lineage>
        <taxon>Eukaryota</taxon>
        <taxon>Metazoa</taxon>
        <taxon>Ecdysozoa</taxon>
        <taxon>Arthropoda</taxon>
        <taxon>Hexapoda</taxon>
        <taxon>Insecta</taxon>
        <taxon>Pterygota</taxon>
        <taxon>Neoptera</taxon>
        <taxon>Endopterygota</taxon>
        <taxon>Diptera</taxon>
        <taxon>Nematocera</taxon>
        <taxon>Culicoidea</taxon>
        <taxon>Culicidae</taxon>
        <taxon>Anophelinae</taxon>
        <taxon>Anopheles</taxon>
    </lineage>
</organism>
<evidence type="ECO:0000313" key="2">
    <source>
        <dbReference type="Proteomes" id="UP000075886"/>
    </source>
</evidence>
<evidence type="ECO:0000313" key="1">
    <source>
        <dbReference type="EnsemblMetazoa" id="AFAF018155-PA"/>
    </source>
</evidence>
<name>A0A182QWA6_9DIPT</name>
<dbReference type="AlphaFoldDB" id="A0A182QWA6"/>
<reference evidence="2" key="1">
    <citation type="submission" date="2014-01" db="EMBL/GenBank/DDBJ databases">
        <title>The Genome Sequence of Anopheles farauti FAR1 (V2).</title>
        <authorList>
            <consortium name="The Broad Institute Genomics Platform"/>
            <person name="Neafsey D.E."/>
            <person name="Besansky N."/>
            <person name="Howell P."/>
            <person name="Walton C."/>
            <person name="Young S.K."/>
            <person name="Zeng Q."/>
            <person name="Gargeya S."/>
            <person name="Fitzgerald M."/>
            <person name="Haas B."/>
            <person name="Abouelleil A."/>
            <person name="Allen A.W."/>
            <person name="Alvarado L."/>
            <person name="Arachchi H.M."/>
            <person name="Berlin A.M."/>
            <person name="Chapman S.B."/>
            <person name="Gainer-Dewar J."/>
            <person name="Goldberg J."/>
            <person name="Griggs A."/>
            <person name="Gujja S."/>
            <person name="Hansen M."/>
            <person name="Howarth C."/>
            <person name="Imamovic A."/>
            <person name="Ireland A."/>
            <person name="Larimer J."/>
            <person name="McCowan C."/>
            <person name="Murphy C."/>
            <person name="Pearson M."/>
            <person name="Poon T.W."/>
            <person name="Priest M."/>
            <person name="Roberts A."/>
            <person name="Saif S."/>
            <person name="Shea T."/>
            <person name="Sisk P."/>
            <person name="Sykes S."/>
            <person name="Wortman J."/>
            <person name="Nusbaum C."/>
            <person name="Birren B."/>
        </authorList>
    </citation>
    <scope>NUCLEOTIDE SEQUENCE [LARGE SCALE GENOMIC DNA]</scope>
    <source>
        <strain evidence="2">FAR1</strain>
    </source>
</reference>
<dbReference type="EnsemblMetazoa" id="AFAF018155-RA">
    <property type="protein sequence ID" value="AFAF018155-PA"/>
    <property type="gene ID" value="AFAF018155"/>
</dbReference>
<reference evidence="1" key="2">
    <citation type="submission" date="2020-05" db="UniProtKB">
        <authorList>
            <consortium name="EnsemblMetazoa"/>
        </authorList>
    </citation>
    <scope>IDENTIFICATION</scope>
    <source>
        <strain evidence="1">FAR1</strain>
    </source>
</reference>
<proteinExistence type="predicted"/>
<protein>
    <submittedName>
        <fullName evidence="1">Uncharacterized protein</fullName>
    </submittedName>
</protein>
<dbReference type="EMBL" id="AXCN02001517">
    <property type="status" value="NOT_ANNOTATED_CDS"/>
    <property type="molecule type" value="Genomic_DNA"/>
</dbReference>
<dbReference type="VEuPathDB" id="VectorBase:AFAF018155"/>
<sequence length="242" mass="25942">MRSSVISAGTTCLIGNPASPAAAVAPWTSCYSSPSCDAADGAYVAQAPRTDVVEGHVLPEALGDALPHCHRFPSPDGDGVQLPNHQRHRHQNPTTWKPLLPPYYHRLHPLLILTSGACSHRPYHPTTMRTTDDARPHRTRKTPPSLAIAFDVEGPPPPPPPLPTAPDPSKLVAKRIAPFDDVLPPLDADVPAITVAVLLKCTAPVATPTTPPPPPPPPPPRLGGRCSWYLMIQVLLLEVFEI</sequence>
<accession>A0A182QWA6</accession>
<dbReference type="Proteomes" id="UP000075886">
    <property type="component" value="Unassembled WGS sequence"/>
</dbReference>